<dbReference type="Proteomes" id="UP000030147">
    <property type="component" value="Unassembled WGS sequence"/>
</dbReference>
<keyword evidence="3 6" id="KW-0812">Transmembrane</keyword>
<name>A0A0A2T8B1_9BACI</name>
<evidence type="ECO:0000313" key="8">
    <source>
        <dbReference type="EMBL" id="KGP71759.1"/>
    </source>
</evidence>
<evidence type="ECO:0000256" key="1">
    <source>
        <dbReference type="ARBA" id="ARBA00004651"/>
    </source>
</evidence>
<evidence type="ECO:0000256" key="6">
    <source>
        <dbReference type="RuleBase" id="RU366058"/>
    </source>
</evidence>
<dbReference type="GO" id="GO:0005886">
    <property type="term" value="C:plasma membrane"/>
    <property type="evidence" value="ECO:0007669"/>
    <property type="project" value="UniProtKB-SubCell"/>
</dbReference>
<keyword evidence="2 6" id="KW-1003">Cell membrane</keyword>
<dbReference type="eggNOG" id="COG0398">
    <property type="taxonomic scope" value="Bacteria"/>
</dbReference>
<dbReference type="PANTHER" id="PTHR12677:SF59">
    <property type="entry name" value="GOLGI APPARATUS MEMBRANE PROTEIN TVP38-RELATED"/>
    <property type="match status" value="1"/>
</dbReference>
<reference evidence="8 9" key="1">
    <citation type="journal article" date="2015" name="Stand. Genomic Sci.">
        <title>High quality draft genome sequence of the moderately halophilic bacterium Pontibacillus yanchengensis Y32(T) and comparison among Pontibacillus genomes.</title>
        <authorList>
            <person name="Huang J."/>
            <person name="Qiao Z.X."/>
            <person name="Tang J.W."/>
            <person name="Wang G."/>
        </authorList>
    </citation>
    <scope>NUCLEOTIDE SEQUENCE [LARGE SCALE GENOMIC DNA]</scope>
    <source>
        <strain evidence="8 9">Y32</strain>
    </source>
</reference>
<accession>A0A0A2T8B1</accession>
<proteinExistence type="inferred from homology"/>
<dbReference type="Pfam" id="PF09335">
    <property type="entry name" value="VTT_dom"/>
    <property type="match status" value="1"/>
</dbReference>
<dbReference type="STRING" id="1385514.N782_16550"/>
<dbReference type="EMBL" id="AVBF01000048">
    <property type="protein sequence ID" value="KGP71759.1"/>
    <property type="molecule type" value="Genomic_DNA"/>
</dbReference>
<dbReference type="OrthoDB" id="9812980at2"/>
<evidence type="ECO:0000259" key="7">
    <source>
        <dbReference type="Pfam" id="PF09335"/>
    </source>
</evidence>
<keyword evidence="4 6" id="KW-1133">Transmembrane helix</keyword>
<evidence type="ECO:0000256" key="2">
    <source>
        <dbReference type="ARBA" id="ARBA00022475"/>
    </source>
</evidence>
<comment type="caution">
    <text evidence="8">The sequence shown here is derived from an EMBL/GenBank/DDBJ whole genome shotgun (WGS) entry which is preliminary data.</text>
</comment>
<feature type="domain" description="VTT" evidence="7">
    <location>
        <begin position="62"/>
        <end position="178"/>
    </location>
</feature>
<gene>
    <name evidence="8" type="ORF">N782_16550</name>
</gene>
<keyword evidence="9" id="KW-1185">Reference proteome</keyword>
<feature type="transmembrane region" description="Helical" evidence="6">
    <location>
        <begin position="73"/>
        <end position="99"/>
    </location>
</feature>
<dbReference type="InterPro" id="IPR032816">
    <property type="entry name" value="VTT_dom"/>
</dbReference>
<evidence type="ECO:0000313" key="9">
    <source>
        <dbReference type="Proteomes" id="UP000030147"/>
    </source>
</evidence>
<evidence type="ECO:0000256" key="3">
    <source>
        <dbReference type="ARBA" id="ARBA00022692"/>
    </source>
</evidence>
<feature type="transmembrane region" description="Helical" evidence="6">
    <location>
        <begin position="158"/>
        <end position="176"/>
    </location>
</feature>
<feature type="transmembrane region" description="Helical" evidence="6">
    <location>
        <begin position="126"/>
        <end position="146"/>
    </location>
</feature>
<comment type="similarity">
    <text evidence="6">Belongs to the TVP38/TMEM64 family.</text>
</comment>
<keyword evidence="5 6" id="KW-0472">Membrane</keyword>
<organism evidence="8 9">
    <name type="scientific">Pontibacillus yanchengensis Y32</name>
    <dbReference type="NCBI Taxonomy" id="1385514"/>
    <lineage>
        <taxon>Bacteria</taxon>
        <taxon>Bacillati</taxon>
        <taxon>Bacillota</taxon>
        <taxon>Bacilli</taxon>
        <taxon>Bacillales</taxon>
        <taxon>Bacillaceae</taxon>
        <taxon>Pontibacillus</taxon>
    </lineage>
</organism>
<evidence type="ECO:0000256" key="5">
    <source>
        <dbReference type="ARBA" id="ARBA00023136"/>
    </source>
</evidence>
<dbReference type="AlphaFoldDB" id="A0A0A2T8B1"/>
<dbReference type="InterPro" id="IPR015414">
    <property type="entry name" value="TMEM64"/>
</dbReference>
<evidence type="ECO:0000256" key="4">
    <source>
        <dbReference type="ARBA" id="ARBA00022989"/>
    </source>
</evidence>
<feature type="transmembrane region" description="Helical" evidence="6">
    <location>
        <begin position="188"/>
        <end position="205"/>
    </location>
</feature>
<sequence length="217" mass="24253">MKQWKNWIKPAIVLLLFLLVAYIVRFELNIGKDAIKDFILSFGVWGPLIFFLLYALGPIVFFPTSVMSLAAGIVYGVFPGVIYILLGATGAAATGYVMARYFGDSILKFHKFKWSDQIYEKVQERGFLYVLVLRLIPIMGFDILSYISGIARVKFGPFILASFLGMMPGTFAYAFLGSSIGEGDSSKIAIAIGIFVILMLITYLLRNRVKKWLGLSE</sequence>
<dbReference type="RefSeq" id="WP_036821983.1">
    <property type="nucleotide sequence ID" value="NZ_AVBF01000048.1"/>
</dbReference>
<protein>
    <recommendedName>
        <fullName evidence="6">TVP38/TMEM64 family membrane protein</fullName>
    </recommendedName>
</protein>
<feature type="transmembrane region" description="Helical" evidence="6">
    <location>
        <begin position="7"/>
        <end position="26"/>
    </location>
</feature>
<comment type="subcellular location">
    <subcellularLocation>
        <location evidence="1 6">Cell membrane</location>
        <topology evidence="1 6">Multi-pass membrane protein</topology>
    </subcellularLocation>
</comment>
<feature type="transmembrane region" description="Helical" evidence="6">
    <location>
        <begin position="38"/>
        <end position="61"/>
    </location>
</feature>
<dbReference type="PANTHER" id="PTHR12677">
    <property type="entry name" value="GOLGI APPARATUS MEMBRANE PROTEIN TVP38-RELATED"/>
    <property type="match status" value="1"/>
</dbReference>